<sequence length="726" mass="77198">MRLSRRLPALAAAALVFISAVAEGFYVGGGLSILTRNDLDGAENNGSGAILISHPGAFDAGYASCKLLNEAPWSPETADFNAALRNSLAYQEYLGIARKDQLYWISKAKSCDAACRAIGSDGRTHQVDCAKKLPTLCTQSAPLSSSSSDNNSAHWQVQQVVGNKVLTGYRDYHVWKFRGVRYAQTPARFTYSQVASFEEPGDVNATVAGADCSQPIGEVTSGSSEDCLFANIWTPYLPRAGDDKSKLKPVMLYLYGGGWTSGSGKNPNTDGTNLASRGDAVVVSINYRVGSIGFLNFNDGVHNGNYGISDMVTALEWLNKYIKNFGGDPDNVMVFGESAGAGSTHVLLAVPKAKGLFHRAAMQSSPEGYPGNGKLTSTPYYASTEQNYNSTTTKVLSAAGCGNETTSADQIACLSKLSGFELVSLPANANAIVMDGVYVPTHELIVNSTSASLATAVPVLAGINRDEVGVFLSAGAYPPPANATFTSYLDAVAQQAFGAPPGLSSLFGLDKFTAAEPFPGLPAALFDGTATPDEIFNATIRFATDWLFVCYDLALAYSAAKHRAFAATYYFQFNRTYSPRGYTQPWCDPPATAAAATAAAAGPHGDPDAEYFKCHAGEQMVVFATEARAGAPDRDGLDVPFMQLVVDYWAAFARTGDPNPAPGWLRARGYDGTLRELQRVGRWEAVDADNPTMRLLQWGGKQVPLGEGHNEVCGGLGVKLDALEPK</sequence>
<dbReference type="Gene3D" id="3.40.50.1820">
    <property type="entry name" value="alpha/beta hydrolase"/>
    <property type="match status" value="1"/>
</dbReference>
<dbReference type="InterPro" id="IPR050309">
    <property type="entry name" value="Type-B_Carboxylest/Lipase"/>
</dbReference>
<keyword evidence="2" id="KW-0378">Hydrolase</keyword>
<dbReference type="PANTHER" id="PTHR11559">
    <property type="entry name" value="CARBOXYLESTERASE"/>
    <property type="match status" value="1"/>
</dbReference>
<dbReference type="PROSITE" id="PS00122">
    <property type="entry name" value="CARBOXYLESTERASE_B_1"/>
    <property type="match status" value="1"/>
</dbReference>
<dbReference type="EMBL" id="OUUZ01000015">
    <property type="protein sequence ID" value="SPQ25386.1"/>
    <property type="molecule type" value="Genomic_DNA"/>
</dbReference>
<organism evidence="5 6">
    <name type="scientific">Thermothielavioides terrestris</name>
    <dbReference type="NCBI Taxonomy" id="2587410"/>
    <lineage>
        <taxon>Eukaryota</taxon>
        <taxon>Fungi</taxon>
        <taxon>Dikarya</taxon>
        <taxon>Ascomycota</taxon>
        <taxon>Pezizomycotina</taxon>
        <taxon>Sordariomycetes</taxon>
        <taxon>Sordariomycetidae</taxon>
        <taxon>Sordariales</taxon>
        <taxon>Chaetomiaceae</taxon>
        <taxon>Thermothielavioides</taxon>
    </lineage>
</organism>
<gene>
    <name evidence="5" type="ORF">TT172_LOCUS7805</name>
</gene>
<evidence type="ECO:0000256" key="3">
    <source>
        <dbReference type="SAM" id="SignalP"/>
    </source>
</evidence>
<name>A0A446BS82_9PEZI</name>
<proteinExistence type="inferred from homology"/>
<evidence type="ECO:0000313" key="6">
    <source>
        <dbReference type="Proteomes" id="UP000289323"/>
    </source>
</evidence>
<dbReference type="GO" id="GO:0016787">
    <property type="term" value="F:hydrolase activity"/>
    <property type="evidence" value="ECO:0007669"/>
    <property type="project" value="UniProtKB-KW"/>
</dbReference>
<reference evidence="5 6" key="1">
    <citation type="submission" date="2018-04" db="EMBL/GenBank/DDBJ databases">
        <authorList>
            <person name="Huttner S."/>
            <person name="Dainat J."/>
        </authorList>
    </citation>
    <scope>NUCLEOTIDE SEQUENCE [LARGE SCALE GENOMIC DNA]</scope>
</reference>
<dbReference type="SUPFAM" id="SSF53474">
    <property type="entry name" value="alpha/beta-Hydrolases"/>
    <property type="match status" value="1"/>
</dbReference>
<dbReference type="Pfam" id="PF00135">
    <property type="entry name" value="COesterase"/>
    <property type="match status" value="1"/>
</dbReference>
<feature type="domain" description="Carboxylesterase type B" evidence="4">
    <location>
        <begin position="158"/>
        <end position="666"/>
    </location>
</feature>
<dbReference type="InterPro" id="IPR019826">
    <property type="entry name" value="Carboxylesterase_B_AS"/>
</dbReference>
<evidence type="ECO:0000256" key="1">
    <source>
        <dbReference type="ARBA" id="ARBA00005964"/>
    </source>
</evidence>
<evidence type="ECO:0000256" key="2">
    <source>
        <dbReference type="ARBA" id="ARBA00022801"/>
    </source>
</evidence>
<dbReference type="Proteomes" id="UP000289323">
    <property type="component" value="Unassembled WGS sequence"/>
</dbReference>
<keyword evidence="3" id="KW-0732">Signal</keyword>
<comment type="similarity">
    <text evidence="1">Belongs to the type-B carboxylesterase/lipase family.</text>
</comment>
<dbReference type="AlphaFoldDB" id="A0A446BS82"/>
<protein>
    <submittedName>
        <fullName evidence="5">3c016fc7-132e-41a7-a51a-b0b407f2d2b4</fullName>
    </submittedName>
</protein>
<feature type="chain" id="PRO_5019407064" evidence="3">
    <location>
        <begin position="25"/>
        <end position="726"/>
    </location>
</feature>
<dbReference type="InterPro" id="IPR002018">
    <property type="entry name" value="CarbesteraseB"/>
</dbReference>
<dbReference type="InterPro" id="IPR029058">
    <property type="entry name" value="AB_hydrolase_fold"/>
</dbReference>
<feature type="signal peptide" evidence="3">
    <location>
        <begin position="1"/>
        <end position="24"/>
    </location>
</feature>
<evidence type="ECO:0000313" key="5">
    <source>
        <dbReference type="EMBL" id="SPQ25386.1"/>
    </source>
</evidence>
<evidence type="ECO:0000259" key="4">
    <source>
        <dbReference type="Pfam" id="PF00135"/>
    </source>
</evidence>
<accession>A0A446BS82</accession>